<keyword evidence="3" id="KW-1185">Reference proteome</keyword>
<comment type="caution">
    <text evidence="2">The sequence shown here is derived from an EMBL/GenBank/DDBJ whole genome shotgun (WGS) entry which is preliminary data.</text>
</comment>
<dbReference type="AlphaFoldDB" id="A0A9P7FLD6"/>
<sequence>MKNKDIINPEKPALPAPTDDESRSSTSDSDPAPPSMSHEPGAASTERANGTAGAHELE</sequence>
<dbReference type="EMBL" id="JABCKI010007060">
    <property type="protein sequence ID" value="KAG5633782.1"/>
    <property type="molecule type" value="Genomic_DNA"/>
</dbReference>
<evidence type="ECO:0000313" key="2">
    <source>
        <dbReference type="EMBL" id="KAG5633782.1"/>
    </source>
</evidence>
<evidence type="ECO:0000256" key="1">
    <source>
        <dbReference type="SAM" id="MobiDB-lite"/>
    </source>
</evidence>
<reference evidence="2" key="1">
    <citation type="submission" date="2021-02" db="EMBL/GenBank/DDBJ databases">
        <authorList>
            <person name="Nieuwenhuis M."/>
            <person name="Van De Peppel L.J.J."/>
        </authorList>
    </citation>
    <scope>NUCLEOTIDE SEQUENCE</scope>
    <source>
        <strain evidence="2">D49</strain>
    </source>
</reference>
<accession>A0A9P7FLD6</accession>
<organism evidence="2 3">
    <name type="scientific">Sphagnurus paluster</name>
    <dbReference type="NCBI Taxonomy" id="117069"/>
    <lineage>
        <taxon>Eukaryota</taxon>
        <taxon>Fungi</taxon>
        <taxon>Dikarya</taxon>
        <taxon>Basidiomycota</taxon>
        <taxon>Agaricomycotina</taxon>
        <taxon>Agaricomycetes</taxon>
        <taxon>Agaricomycetidae</taxon>
        <taxon>Agaricales</taxon>
        <taxon>Tricholomatineae</taxon>
        <taxon>Lyophyllaceae</taxon>
        <taxon>Sphagnurus</taxon>
    </lineage>
</organism>
<reference evidence="2" key="2">
    <citation type="submission" date="2021-10" db="EMBL/GenBank/DDBJ databases">
        <title>Phylogenomics reveals ancestral predisposition of the termite-cultivated fungus Termitomyces towards a domesticated lifestyle.</title>
        <authorList>
            <person name="Auxier B."/>
            <person name="Grum-Grzhimaylo A."/>
            <person name="Cardenas M.E."/>
            <person name="Lodge J.D."/>
            <person name="Laessoe T."/>
            <person name="Pedersen O."/>
            <person name="Smith M.E."/>
            <person name="Kuyper T.W."/>
            <person name="Franco-Molano E.A."/>
            <person name="Baroni T.J."/>
            <person name="Aanen D.K."/>
        </authorList>
    </citation>
    <scope>NUCLEOTIDE SEQUENCE</scope>
    <source>
        <strain evidence="2">D49</strain>
    </source>
</reference>
<protein>
    <submittedName>
        <fullName evidence="2">Uncharacterized protein</fullName>
    </submittedName>
</protein>
<gene>
    <name evidence="2" type="ORF">H0H81_005291</name>
</gene>
<feature type="non-terminal residue" evidence="2">
    <location>
        <position position="58"/>
    </location>
</feature>
<evidence type="ECO:0000313" key="3">
    <source>
        <dbReference type="Proteomes" id="UP000717328"/>
    </source>
</evidence>
<name>A0A9P7FLD6_9AGAR</name>
<proteinExistence type="predicted"/>
<feature type="region of interest" description="Disordered" evidence="1">
    <location>
        <begin position="1"/>
        <end position="58"/>
    </location>
</feature>
<dbReference type="Proteomes" id="UP000717328">
    <property type="component" value="Unassembled WGS sequence"/>
</dbReference>